<evidence type="ECO:0000313" key="1">
    <source>
        <dbReference type="EMBL" id="RFA10476.1"/>
    </source>
</evidence>
<evidence type="ECO:0008006" key="3">
    <source>
        <dbReference type="Google" id="ProtNLM"/>
    </source>
</evidence>
<gene>
    <name evidence="1" type="ORF">B7R54_15650</name>
</gene>
<keyword evidence="2" id="KW-1185">Reference proteome</keyword>
<comment type="caution">
    <text evidence="1">The sequence shown here is derived from an EMBL/GenBank/DDBJ whole genome shotgun (WGS) entry which is preliminary data.</text>
</comment>
<protein>
    <recommendedName>
        <fullName evidence="3">Asp23/Gls24 family envelope stress response protein</fullName>
    </recommendedName>
</protein>
<dbReference type="EMBL" id="NBWZ01000001">
    <property type="protein sequence ID" value="RFA10476.1"/>
    <property type="molecule type" value="Genomic_DNA"/>
</dbReference>
<reference evidence="1 2" key="1">
    <citation type="submission" date="2017-04" db="EMBL/GenBank/DDBJ databases">
        <title>Comparative genome analysis of Subtercola boreus.</title>
        <authorList>
            <person name="Cho Y.-J."/>
            <person name="Cho A."/>
            <person name="Kim O.-S."/>
            <person name="Lee J.-I."/>
        </authorList>
    </citation>
    <scope>NUCLEOTIDE SEQUENCE [LARGE SCALE GENOMIC DNA]</scope>
    <source>
        <strain evidence="1 2">K300</strain>
    </source>
</reference>
<proteinExistence type="predicted"/>
<accession>A0A3E0VKR5</accession>
<name>A0A3E0VKR5_9MICO</name>
<sequence length="203" mass="22409">MAMTDHGDTPLPHDADELIDGHTVDELDAYLTAGRTPYDPSIENSASCLLYLSALERLRNRSWQALTREAADGHDRDELWITGLLDTIKDEVRAGRDIPLRHPDPTIRLTVTEAAVQGLIRDVADSLDGVILGRIVLVGDVTLPDEPVEVRMTVAAEYGRDLVALAERLRLAVARALDEHTELVIVSIAVTVEDVYRGREEGR</sequence>
<organism evidence="1 2">
    <name type="scientific">Subtercola boreus</name>
    <dbReference type="NCBI Taxonomy" id="120213"/>
    <lineage>
        <taxon>Bacteria</taxon>
        <taxon>Bacillati</taxon>
        <taxon>Actinomycetota</taxon>
        <taxon>Actinomycetes</taxon>
        <taxon>Micrococcales</taxon>
        <taxon>Microbacteriaceae</taxon>
        <taxon>Subtercola</taxon>
    </lineage>
</organism>
<dbReference type="Proteomes" id="UP000256486">
    <property type="component" value="Unassembled WGS sequence"/>
</dbReference>
<dbReference type="AlphaFoldDB" id="A0A3E0VKR5"/>
<evidence type="ECO:0000313" key="2">
    <source>
        <dbReference type="Proteomes" id="UP000256486"/>
    </source>
</evidence>